<sequence>MKTRYSTASLLMTGKAHEVRRMLRLLLDQSPNPHMPLLEQLDQRASLGAESTFVRHAAFLIRPGTAGRSTAVPGGKSR</sequence>
<evidence type="ECO:0000313" key="1">
    <source>
        <dbReference type="EMBL" id="MFM9330354.1"/>
    </source>
</evidence>
<proteinExistence type="predicted"/>
<dbReference type="EMBL" id="JBJURJ010000012">
    <property type="protein sequence ID" value="MFM9330354.1"/>
    <property type="molecule type" value="Genomic_DNA"/>
</dbReference>
<accession>A0ACC7P280</accession>
<protein>
    <submittedName>
        <fullName evidence="1">Uncharacterized protein</fullName>
    </submittedName>
</protein>
<gene>
    <name evidence="1" type="ORF">ACI1P1_18805</name>
</gene>
<keyword evidence="2" id="KW-1185">Reference proteome</keyword>
<organism evidence="1 2">
    <name type="scientific">Paenibacillus mesotrionivorans</name>
    <dbReference type="NCBI Taxonomy" id="3160968"/>
    <lineage>
        <taxon>Bacteria</taxon>
        <taxon>Bacillati</taxon>
        <taxon>Bacillota</taxon>
        <taxon>Bacilli</taxon>
        <taxon>Bacillales</taxon>
        <taxon>Paenibacillaceae</taxon>
        <taxon>Paenibacillus</taxon>
    </lineage>
</organism>
<name>A0ACC7P280_9BACL</name>
<comment type="caution">
    <text evidence="1">The sequence shown here is derived from an EMBL/GenBank/DDBJ whole genome shotgun (WGS) entry which is preliminary data.</text>
</comment>
<reference evidence="1" key="1">
    <citation type="submission" date="2024-12" db="EMBL/GenBank/DDBJ databases">
        <authorList>
            <person name="Wu N."/>
        </authorList>
    </citation>
    <scope>NUCLEOTIDE SEQUENCE</scope>
    <source>
        <strain evidence="1">P15</strain>
    </source>
</reference>
<evidence type="ECO:0000313" key="2">
    <source>
        <dbReference type="Proteomes" id="UP001631969"/>
    </source>
</evidence>
<dbReference type="Proteomes" id="UP001631969">
    <property type="component" value="Unassembled WGS sequence"/>
</dbReference>